<dbReference type="GO" id="GO:0008080">
    <property type="term" value="F:N-acetyltransferase activity"/>
    <property type="evidence" value="ECO:0007669"/>
    <property type="project" value="InterPro"/>
</dbReference>
<dbReference type="InterPro" id="IPR000182">
    <property type="entry name" value="GNAT_dom"/>
</dbReference>
<evidence type="ECO:0000313" key="3">
    <source>
        <dbReference type="Proteomes" id="UP000198896"/>
    </source>
</evidence>
<dbReference type="Proteomes" id="UP000198896">
    <property type="component" value="Unassembled WGS sequence"/>
</dbReference>
<dbReference type="NCBIfam" id="TIGR01575">
    <property type="entry name" value="rimI"/>
    <property type="match status" value="1"/>
</dbReference>
<dbReference type="Pfam" id="PF00583">
    <property type="entry name" value="Acetyltransf_1"/>
    <property type="match status" value="1"/>
</dbReference>
<gene>
    <name evidence="2" type="ORF">SAMN05216245_10752</name>
</gene>
<dbReference type="AlphaFoldDB" id="A0A1I2AVK6"/>
<dbReference type="PANTHER" id="PTHR43617">
    <property type="entry name" value="L-AMINO ACID N-ACETYLTRANSFERASE"/>
    <property type="match status" value="1"/>
</dbReference>
<accession>A0A1I2AVK6</accession>
<organism evidence="2 3">
    <name type="scientific">Succiniclasticum ruminis DSM 9236</name>
    <dbReference type="NCBI Taxonomy" id="1123323"/>
    <lineage>
        <taxon>Bacteria</taxon>
        <taxon>Bacillati</taxon>
        <taxon>Bacillota</taxon>
        <taxon>Negativicutes</taxon>
        <taxon>Acidaminococcales</taxon>
        <taxon>Acidaminococcaceae</taxon>
        <taxon>Succiniclasticum</taxon>
    </lineage>
</organism>
<keyword evidence="3" id="KW-1185">Reference proteome</keyword>
<dbReference type="InterPro" id="IPR050276">
    <property type="entry name" value="MshD_Acetyltransferase"/>
</dbReference>
<dbReference type="SUPFAM" id="SSF55729">
    <property type="entry name" value="Acyl-CoA N-acyltransferases (Nat)"/>
    <property type="match status" value="1"/>
</dbReference>
<feature type="domain" description="N-acetyltransferase" evidence="1">
    <location>
        <begin position="15"/>
        <end position="158"/>
    </location>
</feature>
<reference evidence="2 3" key="1">
    <citation type="submission" date="2016-10" db="EMBL/GenBank/DDBJ databases">
        <authorList>
            <person name="de Groot N.N."/>
        </authorList>
    </citation>
    <scope>NUCLEOTIDE SEQUENCE [LARGE SCALE GENOMIC DNA]</scope>
    <source>
        <strain evidence="2 3">DSM 9236</strain>
    </source>
</reference>
<evidence type="ECO:0000259" key="1">
    <source>
        <dbReference type="PROSITE" id="PS51186"/>
    </source>
</evidence>
<dbReference type="InterPro" id="IPR006464">
    <property type="entry name" value="AcTrfase_RimI/Ard1"/>
</dbReference>
<dbReference type="CDD" id="cd04301">
    <property type="entry name" value="NAT_SF"/>
    <property type="match status" value="1"/>
</dbReference>
<keyword evidence="2" id="KW-0808">Transferase</keyword>
<dbReference type="InterPro" id="IPR016181">
    <property type="entry name" value="Acyl_CoA_acyltransferase"/>
</dbReference>
<sequence length="158" mass="17982">MVSKSSSNIGKKLWPVFRLCEEKDLPAVMELDGEAFFDPWSRDTWQRELQNRIAVWIVAELDNQIAGYAGIWNVAGEAQVMRVAVKKTLRNQGLGLLLTKELINKAWESGAEAVTLEVRESNIAAQTVYERCGFVSKGVRPDYYEDTHEGAVIMWLYR</sequence>
<proteinExistence type="predicted"/>
<dbReference type="PANTHER" id="PTHR43617:SF20">
    <property type="entry name" value="N-ALPHA-ACETYLTRANSFERASE RIMI"/>
    <property type="match status" value="1"/>
</dbReference>
<dbReference type="STRING" id="1123323.SAMN05216245_10752"/>
<dbReference type="PROSITE" id="PS51186">
    <property type="entry name" value="GNAT"/>
    <property type="match status" value="1"/>
</dbReference>
<dbReference type="EMBL" id="FONL01000007">
    <property type="protein sequence ID" value="SFE48014.1"/>
    <property type="molecule type" value="Genomic_DNA"/>
</dbReference>
<evidence type="ECO:0000313" key="2">
    <source>
        <dbReference type="EMBL" id="SFE48014.1"/>
    </source>
</evidence>
<protein>
    <submittedName>
        <fullName evidence="2">Ribosomal-protein-alanine N-acetyltransferase</fullName>
    </submittedName>
</protein>
<name>A0A1I2AVK6_9FIRM</name>
<dbReference type="Gene3D" id="3.40.630.30">
    <property type="match status" value="1"/>
</dbReference>